<accession>A0ACD3YT33</accession>
<keyword evidence="2" id="KW-1185">Reference proteome</keyword>
<evidence type="ECO:0000313" key="2">
    <source>
        <dbReference type="Proteomes" id="UP000830768"/>
    </source>
</evidence>
<gene>
    <name evidence="1" type="ORF">LCI18_003025</name>
</gene>
<evidence type="ECO:0000313" key="1">
    <source>
        <dbReference type="EMBL" id="UPK92090.1"/>
    </source>
</evidence>
<sequence>MKLKLLVLAALQGFAASQGTVFSSQICATSSGRVSVSPIRRTTITRTTGLTFRTTVCPAPRTTTRTVTPALVTATSTVSVTALSTVTTVQVSGTSTSLVTGDDVTVFNTVTVTSTATAGSTSTITETATSTVTQAAPANFTPLSEEPDYVAKKKKKRSLAGRIPLRKRAPCTKKKPSSGSSPDSSSTSTANPIRISQRLYAQSVTCIKIVKTVAVSTVVPSTCVRTRSITVTLAASTTTDITTATAFVTTTVTVPTFTVVTVTVTPTVTAQTTVTSTATTTTTATTTVTETAPAQTIYAACGTSNQVSSANGGHPFSAININTDGTTNNQAVSRTANTAYDCCVSCLQTNNCIFSYYDNAGGCNVVVGQTCNQQDNMGTSFETSQDSPLNYVLSNGPCGRIANGGDTS</sequence>
<dbReference type="EMBL" id="CP090032">
    <property type="protein sequence ID" value="UPK92090.1"/>
    <property type="molecule type" value="Genomic_DNA"/>
</dbReference>
<proteinExistence type="predicted"/>
<dbReference type="Proteomes" id="UP000830768">
    <property type="component" value="Chromosome 3"/>
</dbReference>
<name>A0ACD3YT33_FUSSC</name>
<protein>
    <submittedName>
        <fullName evidence="1">Uncharacterized protein</fullName>
    </submittedName>
</protein>
<reference evidence="1" key="1">
    <citation type="submission" date="2021-11" db="EMBL/GenBank/DDBJ databases">
        <title>Fusarium solani-melongenae Genome sequencing and assembly.</title>
        <authorList>
            <person name="Xie S."/>
            <person name="Huang L."/>
            <person name="Zhang X."/>
        </authorList>
    </citation>
    <scope>NUCLEOTIDE SEQUENCE</scope>
    <source>
        <strain evidence="1">CRI 24-3</strain>
    </source>
</reference>
<organism evidence="1 2">
    <name type="scientific">Fusarium solani subsp. cucurbitae</name>
    <name type="common">Neocosmosporum cucurbitae</name>
    <dbReference type="NCBI Taxonomy" id="2747967"/>
    <lineage>
        <taxon>Eukaryota</taxon>
        <taxon>Fungi</taxon>
        <taxon>Dikarya</taxon>
        <taxon>Ascomycota</taxon>
        <taxon>Pezizomycotina</taxon>
        <taxon>Sordariomycetes</taxon>
        <taxon>Hypocreomycetidae</taxon>
        <taxon>Hypocreales</taxon>
        <taxon>Nectriaceae</taxon>
        <taxon>Fusarium</taxon>
        <taxon>Fusarium solani species complex</taxon>
    </lineage>
</organism>